<name>I0HK13_RUBGI</name>
<evidence type="ECO:0000313" key="2">
    <source>
        <dbReference type="EMBL" id="BAL93350.1"/>
    </source>
</evidence>
<accession>I0HK13</accession>
<gene>
    <name evidence="2" type="ordered locus">RGE_00050</name>
</gene>
<dbReference type="EMBL" id="AP012320">
    <property type="protein sequence ID" value="BAL93350.1"/>
    <property type="molecule type" value="Genomic_DNA"/>
</dbReference>
<evidence type="ECO:0000313" key="3">
    <source>
        <dbReference type="Proteomes" id="UP000007883"/>
    </source>
</evidence>
<dbReference type="Gene3D" id="1.10.287.1080">
    <property type="entry name" value="MazG-like"/>
    <property type="match status" value="1"/>
</dbReference>
<dbReference type="STRING" id="983917.RGE_00050"/>
<dbReference type="RefSeq" id="WP_014426243.1">
    <property type="nucleotide sequence ID" value="NC_017075.1"/>
</dbReference>
<dbReference type="InterPro" id="IPR041407">
    <property type="entry name" value="MazG_C"/>
</dbReference>
<proteinExistence type="predicted"/>
<evidence type="ECO:0000259" key="1">
    <source>
        <dbReference type="Pfam" id="PF18722"/>
    </source>
</evidence>
<protein>
    <recommendedName>
        <fullName evidence="1">MazG C-terminal domain-containing protein</fullName>
    </recommendedName>
</protein>
<dbReference type="CDD" id="cd11541">
    <property type="entry name" value="NTP-PPase_u4"/>
    <property type="match status" value="1"/>
</dbReference>
<dbReference type="InterPro" id="IPR011379">
    <property type="entry name" value="MazG-related_GP37"/>
</dbReference>
<dbReference type="SUPFAM" id="SSF101386">
    <property type="entry name" value="all-alpha NTP pyrophosphatases"/>
    <property type="match status" value="1"/>
</dbReference>
<dbReference type="AlphaFoldDB" id="I0HK13"/>
<dbReference type="Proteomes" id="UP000007883">
    <property type="component" value="Chromosome"/>
</dbReference>
<dbReference type="PATRIC" id="fig|983917.3.peg.4"/>
<reference evidence="2 3" key="1">
    <citation type="journal article" date="2012" name="J. Bacteriol.">
        <title>Complete genome sequence of phototrophic betaproteobacterium Rubrivivax gelatinosus IL144.</title>
        <authorList>
            <person name="Nagashima S."/>
            <person name="Kamimura A."/>
            <person name="Shimizu T."/>
            <person name="Nakamura-isaki S."/>
            <person name="Aono E."/>
            <person name="Sakamoto K."/>
            <person name="Ichikawa N."/>
            <person name="Nakazawa H."/>
            <person name="Sekine M."/>
            <person name="Yamazaki S."/>
            <person name="Fujita N."/>
            <person name="Shimada K."/>
            <person name="Hanada S."/>
            <person name="Nagashima K.V.P."/>
        </authorList>
    </citation>
    <scope>NUCLEOTIDE SEQUENCE [LARGE SCALE GENOMIC DNA]</scope>
    <source>
        <strain evidence="3">NBRC 100245 / IL144</strain>
    </source>
</reference>
<dbReference type="Pfam" id="PF18722">
    <property type="entry name" value="MazG_C"/>
    <property type="match status" value="1"/>
</dbReference>
<dbReference type="eggNOG" id="COG1694">
    <property type="taxonomic scope" value="Bacteria"/>
</dbReference>
<dbReference type="KEGG" id="rge:RGE_00050"/>
<feature type="domain" description="MazG C-terminal" evidence="1">
    <location>
        <begin position="197"/>
        <end position="380"/>
    </location>
</feature>
<organism evidence="2 3">
    <name type="scientific">Rubrivivax gelatinosus (strain NBRC 100245 / IL144)</name>
    <dbReference type="NCBI Taxonomy" id="983917"/>
    <lineage>
        <taxon>Bacteria</taxon>
        <taxon>Pseudomonadati</taxon>
        <taxon>Pseudomonadota</taxon>
        <taxon>Betaproteobacteria</taxon>
        <taxon>Burkholderiales</taxon>
        <taxon>Sphaerotilaceae</taxon>
        <taxon>Rubrivivax</taxon>
    </lineage>
</organism>
<dbReference type="HOGENOM" id="CLU_775924_0_0_4"/>
<keyword evidence="3" id="KW-1185">Reference proteome</keyword>
<sequence>MASDANHPSGSIVLAKYAADVLPTDVLPPGDLNRALMGLYGEVGGIMSSAKKHVREGDAYPGFKRAAEEEFGDTLWYFNAVCRRVDASLEQIFAEAAIGSSFATTCAASDASPGAVAHVATPVNAESIDESLFRLGLCAAELLRTPDQLWDDGRPKLVEFARAYLKALHSSNLIFADVVRRNISKTRGAFIDPDQNELPLFDDEFDEDERLPVEFRIRINQRKAGKSYLQWNNVFIGDPLTDNIGDPDGYRFHDVFHLAHAAILHWSPVFRALIKQKRKSKGRFDEEQDSGRAIVVEEGLTAWIFMRAKELNYFDGQTKVSFDILKTIEDFTSGYEVSLCPLKQWERAILDGYAVFRQVRDAKGGWVIGNREKRTISFEPL</sequence>